<dbReference type="AlphaFoldDB" id="A0A4Y2AYE9"/>
<proteinExistence type="predicted"/>
<sequence>MAIPGHGANPSEGSTHYHLQRESLNHYNTHVQEQVLSYRHEKNPRHQTCLWRSLWKRDIPLYFGVKERALFQLAQIGPVEFSFCLVLRVKTNSSHNGSALRLPNVAVNFISLSLLSSTRLFEATLLRVFFPGGRTVSAYLYGGFSSMDSWCPLVGLRTPI</sequence>
<dbReference type="EMBL" id="BGPR01000038">
    <property type="protein sequence ID" value="GBL84587.1"/>
    <property type="molecule type" value="Genomic_DNA"/>
</dbReference>
<accession>A0A4Y2AYE9</accession>
<evidence type="ECO:0000313" key="1">
    <source>
        <dbReference type="EMBL" id="GBL84587.1"/>
    </source>
</evidence>
<dbReference type="Proteomes" id="UP000499080">
    <property type="component" value="Unassembled WGS sequence"/>
</dbReference>
<organism evidence="1 2">
    <name type="scientific">Araneus ventricosus</name>
    <name type="common">Orbweaver spider</name>
    <name type="synonym">Epeira ventricosa</name>
    <dbReference type="NCBI Taxonomy" id="182803"/>
    <lineage>
        <taxon>Eukaryota</taxon>
        <taxon>Metazoa</taxon>
        <taxon>Ecdysozoa</taxon>
        <taxon>Arthropoda</taxon>
        <taxon>Chelicerata</taxon>
        <taxon>Arachnida</taxon>
        <taxon>Araneae</taxon>
        <taxon>Araneomorphae</taxon>
        <taxon>Entelegynae</taxon>
        <taxon>Araneoidea</taxon>
        <taxon>Araneidae</taxon>
        <taxon>Araneus</taxon>
    </lineage>
</organism>
<name>A0A4Y2AYE9_ARAVE</name>
<evidence type="ECO:0000313" key="2">
    <source>
        <dbReference type="Proteomes" id="UP000499080"/>
    </source>
</evidence>
<reference evidence="1 2" key="1">
    <citation type="journal article" date="2019" name="Sci. Rep.">
        <title>Orb-weaving spider Araneus ventricosus genome elucidates the spidroin gene catalogue.</title>
        <authorList>
            <person name="Kono N."/>
            <person name="Nakamura H."/>
            <person name="Ohtoshi R."/>
            <person name="Moran D.A.P."/>
            <person name="Shinohara A."/>
            <person name="Yoshida Y."/>
            <person name="Fujiwara M."/>
            <person name="Mori M."/>
            <person name="Tomita M."/>
            <person name="Arakawa K."/>
        </authorList>
    </citation>
    <scope>NUCLEOTIDE SEQUENCE [LARGE SCALE GENOMIC DNA]</scope>
</reference>
<keyword evidence="2" id="KW-1185">Reference proteome</keyword>
<protein>
    <submittedName>
        <fullName evidence="1">Uncharacterized protein</fullName>
    </submittedName>
</protein>
<gene>
    <name evidence="1" type="ORF">AVEN_191057_1</name>
</gene>
<comment type="caution">
    <text evidence="1">The sequence shown here is derived from an EMBL/GenBank/DDBJ whole genome shotgun (WGS) entry which is preliminary data.</text>
</comment>